<feature type="domain" description="Glycosyltransferase 99 N-terminal" evidence="1">
    <location>
        <begin position="15"/>
        <end position="175"/>
    </location>
</feature>
<name>A0ABT2TFA6_9FIRM</name>
<dbReference type="Proteomes" id="UP001652442">
    <property type="component" value="Unassembled WGS sequence"/>
</dbReference>
<sequence length="420" mass="50509">MYIPIIIDPCSFYESRYLWEYLKYLYHCYNNNWPIISTQYFINYRKNIIESNVYEKDFYSLHQYRLLSEEEENSVVRCSLSNDIFTNLERKLGSKLAVRLFLLENRYMPLEKEIKYLLRNLKKKFNQRIEGILNWNAHFVSIRYVAEKMGIPVITNEFCLRFPEYRPTAYFCYDEIYTSKEIKERYKNFVKQLPDCKFKLFSNKELLALFLAPEKLNLLDMYEISAKYEMGMAGCHPLIPTFFVKSKYTDLELLQDLRCVYPESDILFRMHPGDEPYRATYTAKNLDDSLSSSEFILKSNRIAAQGSNILLEAMLWGKKVYTHDISPFTNWCETNYFNLEGKNVPIEFLNFVLLAYLVPYELICDEKYLNWRKSRPSEIKLFMCHLKYYLQKDNIYLNLLDFGKKNRYKIILERRKNGEI</sequence>
<dbReference type="RefSeq" id="WP_158423702.1">
    <property type="nucleotide sequence ID" value="NZ_JAOQJQ010000001.1"/>
</dbReference>
<evidence type="ECO:0000259" key="1">
    <source>
        <dbReference type="Pfam" id="PF21912"/>
    </source>
</evidence>
<evidence type="ECO:0000313" key="2">
    <source>
        <dbReference type="EMBL" id="MCU6760821.1"/>
    </source>
</evidence>
<comment type="caution">
    <text evidence="2">The sequence shown here is derived from an EMBL/GenBank/DDBJ whole genome shotgun (WGS) entry which is preliminary data.</text>
</comment>
<gene>
    <name evidence="2" type="ORF">OCV88_00545</name>
</gene>
<dbReference type="InterPro" id="IPR054112">
    <property type="entry name" value="Glyco_transf_99_N"/>
</dbReference>
<accession>A0ABT2TFA6</accession>
<evidence type="ECO:0000313" key="3">
    <source>
        <dbReference type="Proteomes" id="UP001652442"/>
    </source>
</evidence>
<protein>
    <recommendedName>
        <fullName evidence="1">Glycosyltransferase 99 N-terminal domain-containing protein</fullName>
    </recommendedName>
</protein>
<reference evidence="2 3" key="1">
    <citation type="journal article" date="2021" name="ISME Commun">
        <title>Automated analysis of genomic sequences facilitates high-throughput and comprehensive description of bacteria.</title>
        <authorList>
            <person name="Hitch T.C.A."/>
        </authorList>
    </citation>
    <scope>NUCLEOTIDE SEQUENCE [LARGE SCALE GENOMIC DNA]</scope>
    <source>
        <strain evidence="2 3">Sanger_109</strain>
    </source>
</reference>
<dbReference type="EMBL" id="JAOQJQ010000001">
    <property type="protein sequence ID" value="MCU6760821.1"/>
    <property type="molecule type" value="Genomic_DNA"/>
</dbReference>
<proteinExistence type="predicted"/>
<dbReference type="Pfam" id="PF21912">
    <property type="entry name" value="Glyco_transf_99"/>
    <property type="match status" value="1"/>
</dbReference>
<organism evidence="2 3">
    <name type="scientific">Brotonthovivens ammoniilytica</name>
    <dbReference type="NCBI Taxonomy" id="2981725"/>
    <lineage>
        <taxon>Bacteria</taxon>
        <taxon>Bacillati</taxon>
        <taxon>Bacillota</taxon>
        <taxon>Clostridia</taxon>
        <taxon>Lachnospirales</taxon>
        <taxon>Lachnospiraceae</taxon>
        <taxon>Brotonthovivens</taxon>
    </lineage>
</organism>
<keyword evidence="3" id="KW-1185">Reference proteome</keyword>